<dbReference type="InterPro" id="IPR035979">
    <property type="entry name" value="RBD_domain_sf"/>
</dbReference>
<gene>
    <name evidence="1" type="ORF">Golob_019916</name>
</gene>
<dbReference type="SUPFAM" id="SSF54928">
    <property type="entry name" value="RNA-binding domain, RBD"/>
    <property type="match status" value="1"/>
</dbReference>
<dbReference type="GO" id="GO:0003676">
    <property type="term" value="F:nucleic acid binding"/>
    <property type="evidence" value="ECO:0007669"/>
    <property type="project" value="InterPro"/>
</dbReference>
<dbReference type="Proteomes" id="UP000593572">
    <property type="component" value="Unassembled WGS sequence"/>
</dbReference>
<dbReference type="AlphaFoldDB" id="A0A7J8L8V7"/>
<evidence type="ECO:0000313" key="2">
    <source>
        <dbReference type="Proteomes" id="UP000593572"/>
    </source>
</evidence>
<evidence type="ECO:0000313" key="1">
    <source>
        <dbReference type="EMBL" id="MBA0548846.1"/>
    </source>
</evidence>
<name>A0A7J8L8V7_9ROSI</name>
<sequence length="210" mass="23699">MFGFVRFEKMVDERMAINRLNNFLILGYKISIYMARFKGRSQVGRTIPFIGKSSIKHSLALLELGIIQNSNRIMGRVSFSWREPDEGELLRQNDDVGIKQPTGTYRLVNISRARGENVNGGCKRTWENDSKMGEEQLCGSRASINLGGRGNSDKDEDVVNASLSDSNINNRSKLILDEAKNAWEVRKMLGFSVTGYECEVVDEIIRLEGL</sequence>
<protein>
    <submittedName>
        <fullName evidence="1">Uncharacterized protein</fullName>
    </submittedName>
</protein>
<organism evidence="1 2">
    <name type="scientific">Gossypium lobatum</name>
    <dbReference type="NCBI Taxonomy" id="34289"/>
    <lineage>
        <taxon>Eukaryota</taxon>
        <taxon>Viridiplantae</taxon>
        <taxon>Streptophyta</taxon>
        <taxon>Embryophyta</taxon>
        <taxon>Tracheophyta</taxon>
        <taxon>Spermatophyta</taxon>
        <taxon>Magnoliopsida</taxon>
        <taxon>eudicotyledons</taxon>
        <taxon>Gunneridae</taxon>
        <taxon>Pentapetalae</taxon>
        <taxon>rosids</taxon>
        <taxon>malvids</taxon>
        <taxon>Malvales</taxon>
        <taxon>Malvaceae</taxon>
        <taxon>Malvoideae</taxon>
        <taxon>Gossypium</taxon>
    </lineage>
</organism>
<accession>A0A7J8L8V7</accession>
<dbReference type="EMBL" id="JABEZX010000001">
    <property type="protein sequence ID" value="MBA0548846.1"/>
    <property type="molecule type" value="Genomic_DNA"/>
</dbReference>
<comment type="caution">
    <text evidence="1">The sequence shown here is derived from an EMBL/GenBank/DDBJ whole genome shotgun (WGS) entry which is preliminary data.</text>
</comment>
<proteinExistence type="predicted"/>
<reference evidence="1 2" key="1">
    <citation type="journal article" date="2019" name="Genome Biol. Evol.">
        <title>Insights into the evolution of the New World diploid cottons (Gossypium, subgenus Houzingenia) based on genome sequencing.</title>
        <authorList>
            <person name="Grover C.E."/>
            <person name="Arick M.A. 2nd"/>
            <person name="Thrash A."/>
            <person name="Conover J.L."/>
            <person name="Sanders W.S."/>
            <person name="Peterson D.G."/>
            <person name="Frelichowski J.E."/>
            <person name="Scheffler J.A."/>
            <person name="Scheffler B.E."/>
            <person name="Wendel J.F."/>
        </authorList>
    </citation>
    <scope>NUCLEOTIDE SEQUENCE [LARGE SCALE GENOMIC DNA]</scope>
    <source>
        <strain evidence="1">157</strain>
        <tissue evidence="1">Leaf</tissue>
    </source>
</reference>
<keyword evidence="2" id="KW-1185">Reference proteome</keyword>